<comment type="caution">
    <text evidence="13">The sequence shown here is derived from an EMBL/GenBank/DDBJ whole genome shotgun (WGS) entry which is preliminary data.</text>
</comment>
<dbReference type="NCBIfam" id="NF003592">
    <property type="entry name" value="PRK05254.1-5"/>
    <property type="match status" value="1"/>
</dbReference>
<evidence type="ECO:0000313" key="14">
    <source>
        <dbReference type="Proteomes" id="UP001589590"/>
    </source>
</evidence>
<dbReference type="PROSITE" id="PS00130">
    <property type="entry name" value="U_DNA_GLYCOSYLASE"/>
    <property type="match status" value="1"/>
</dbReference>
<evidence type="ECO:0000313" key="13">
    <source>
        <dbReference type="EMBL" id="MFB9104811.1"/>
    </source>
</evidence>
<dbReference type="InterPro" id="IPR005122">
    <property type="entry name" value="Uracil-DNA_glycosylase-like"/>
</dbReference>
<dbReference type="Proteomes" id="UP001589590">
    <property type="component" value="Unassembled WGS sequence"/>
</dbReference>
<feature type="active site" description="Proton acceptor" evidence="9 10">
    <location>
        <position position="65"/>
    </location>
</feature>
<evidence type="ECO:0000256" key="9">
    <source>
        <dbReference type="HAMAP-Rule" id="MF_00148"/>
    </source>
</evidence>
<comment type="catalytic activity">
    <reaction evidence="1 9 11">
        <text>Hydrolyzes single-stranded DNA or mismatched double-stranded DNA and polynucleotides, releasing free uracil.</text>
        <dbReference type="EC" id="3.2.2.27"/>
    </reaction>
</comment>
<dbReference type="SMART" id="SM00986">
    <property type="entry name" value="UDG"/>
    <property type="match status" value="1"/>
</dbReference>
<dbReference type="SMART" id="SM00987">
    <property type="entry name" value="UreE_C"/>
    <property type="match status" value="1"/>
</dbReference>
<evidence type="ECO:0000256" key="1">
    <source>
        <dbReference type="ARBA" id="ARBA00001400"/>
    </source>
</evidence>
<keyword evidence="9" id="KW-0963">Cytoplasm</keyword>
<gene>
    <name evidence="9" type="primary">ung</name>
    <name evidence="13" type="ORF">ACFFU1_07865</name>
</gene>
<dbReference type="CDD" id="cd10027">
    <property type="entry name" value="UDG-F1-like"/>
    <property type="match status" value="1"/>
</dbReference>
<dbReference type="EMBL" id="JBHMFA010000005">
    <property type="protein sequence ID" value="MFB9104811.1"/>
    <property type="molecule type" value="Genomic_DNA"/>
</dbReference>
<keyword evidence="6 9" id="KW-0227">DNA damage</keyword>
<name>A0ABV5GYU8_9FLAO</name>
<feature type="domain" description="Uracil-DNA glycosylase-like" evidence="12">
    <location>
        <begin position="50"/>
        <end position="211"/>
    </location>
</feature>
<reference evidence="13 14" key="1">
    <citation type="submission" date="2024-09" db="EMBL/GenBank/DDBJ databases">
        <authorList>
            <person name="Sun Q."/>
            <person name="Mori K."/>
        </authorList>
    </citation>
    <scope>NUCLEOTIDE SEQUENCE [LARGE SCALE GENOMIC DNA]</scope>
    <source>
        <strain evidence="13 14">CECT 8300</strain>
    </source>
</reference>
<dbReference type="PANTHER" id="PTHR11264:SF0">
    <property type="entry name" value="URACIL-DNA GLYCOSYLASE"/>
    <property type="match status" value="1"/>
</dbReference>
<dbReference type="NCBIfam" id="TIGR00628">
    <property type="entry name" value="ung"/>
    <property type="match status" value="1"/>
</dbReference>
<evidence type="ECO:0000256" key="8">
    <source>
        <dbReference type="ARBA" id="ARBA00023204"/>
    </source>
</evidence>
<organism evidence="13 14">
    <name type="scientific">Algibacter miyuki</name>
    <dbReference type="NCBI Taxonomy" id="1306933"/>
    <lineage>
        <taxon>Bacteria</taxon>
        <taxon>Pseudomonadati</taxon>
        <taxon>Bacteroidota</taxon>
        <taxon>Flavobacteriia</taxon>
        <taxon>Flavobacteriales</taxon>
        <taxon>Flavobacteriaceae</taxon>
        <taxon>Algibacter</taxon>
    </lineage>
</organism>
<dbReference type="InterPro" id="IPR002043">
    <property type="entry name" value="UDG_fam1"/>
</dbReference>
<comment type="similarity">
    <text evidence="3 9 11">Belongs to the uracil-DNA glycosylase (UDG) superfamily. UNG family.</text>
</comment>
<keyword evidence="13" id="KW-0326">Glycosidase</keyword>
<dbReference type="RefSeq" id="WP_290273246.1">
    <property type="nucleotide sequence ID" value="NZ_JAUFQP010000013.1"/>
</dbReference>
<dbReference type="Pfam" id="PF03167">
    <property type="entry name" value="UDG"/>
    <property type="match status" value="1"/>
</dbReference>
<evidence type="ECO:0000256" key="7">
    <source>
        <dbReference type="ARBA" id="ARBA00022801"/>
    </source>
</evidence>
<dbReference type="EC" id="3.2.2.27" evidence="4 9"/>
<dbReference type="GO" id="GO:0004844">
    <property type="term" value="F:uracil DNA N-glycosylase activity"/>
    <property type="evidence" value="ECO:0007669"/>
    <property type="project" value="UniProtKB-EC"/>
</dbReference>
<evidence type="ECO:0000256" key="2">
    <source>
        <dbReference type="ARBA" id="ARBA00002631"/>
    </source>
</evidence>
<sequence>MNLNFHESWKPYLEAELSQDYFKQLIDFVSSEYEKGNCYPPKEAIFNAFNYCHFNDVKVVIIGQDPYHGEGQANGLCFSVADGIKHPPSLINIFKEIESDLGIPYPESGNLERWAKQGVLLLNATLTVRALEAGSHQKKGWETFTDAVIKTISDNKKDVVFLLWGGFAKKKAKLIDAKKHIILNSGHPSPLSANRGYWFGNTHFSQVNQRLAHLGLKGLKW</sequence>
<evidence type="ECO:0000256" key="5">
    <source>
        <dbReference type="ARBA" id="ARBA00018429"/>
    </source>
</evidence>
<evidence type="ECO:0000256" key="4">
    <source>
        <dbReference type="ARBA" id="ARBA00012030"/>
    </source>
</evidence>
<keyword evidence="8 9" id="KW-0234">DNA repair</keyword>
<dbReference type="InterPro" id="IPR018085">
    <property type="entry name" value="Ura-DNA_Glyclase_AS"/>
</dbReference>
<dbReference type="InterPro" id="IPR036895">
    <property type="entry name" value="Uracil-DNA_glycosylase-like_sf"/>
</dbReference>
<protein>
    <recommendedName>
        <fullName evidence="5 9">Uracil-DNA glycosylase</fullName>
        <shortName evidence="9">UDG</shortName>
        <ecNumber evidence="4 9">3.2.2.27</ecNumber>
    </recommendedName>
</protein>
<dbReference type="NCBIfam" id="NF003588">
    <property type="entry name" value="PRK05254.1-1"/>
    <property type="match status" value="1"/>
</dbReference>
<evidence type="ECO:0000256" key="11">
    <source>
        <dbReference type="RuleBase" id="RU003780"/>
    </source>
</evidence>
<dbReference type="PANTHER" id="PTHR11264">
    <property type="entry name" value="URACIL-DNA GLYCOSYLASE"/>
    <property type="match status" value="1"/>
</dbReference>
<comment type="subcellular location">
    <subcellularLocation>
        <location evidence="9">Cytoplasm</location>
    </subcellularLocation>
</comment>
<dbReference type="HAMAP" id="MF_00148">
    <property type="entry name" value="UDG"/>
    <property type="match status" value="1"/>
</dbReference>
<keyword evidence="14" id="KW-1185">Reference proteome</keyword>
<evidence type="ECO:0000256" key="10">
    <source>
        <dbReference type="PROSITE-ProRule" id="PRU10072"/>
    </source>
</evidence>
<comment type="function">
    <text evidence="2 9 11">Excises uracil residues from the DNA which can arise as a result of misincorporation of dUMP residues by DNA polymerase or due to deamination of cytosine.</text>
</comment>
<evidence type="ECO:0000256" key="3">
    <source>
        <dbReference type="ARBA" id="ARBA00008184"/>
    </source>
</evidence>
<proteinExistence type="inferred from homology"/>
<dbReference type="NCBIfam" id="NF003589">
    <property type="entry name" value="PRK05254.1-2"/>
    <property type="match status" value="1"/>
</dbReference>
<evidence type="ECO:0000256" key="6">
    <source>
        <dbReference type="ARBA" id="ARBA00022763"/>
    </source>
</evidence>
<dbReference type="NCBIfam" id="NF003591">
    <property type="entry name" value="PRK05254.1-4"/>
    <property type="match status" value="1"/>
</dbReference>
<evidence type="ECO:0000259" key="12">
    <source>
        <dbReference type="SMART" id="SM00986"/>
    </source>
</evidence>
<accession>A0ABV5GYU8</accession>
<dbReference type="SUPFAM" id="SSF52141">
    <property type="entry name" value="Uracil-DNA glycosylase-like"/>
    <property type="match status" value="1"/>
</dbReference>
<keyword evidence="7 9" id="KW-0378">Hydrolase</keyword>
<dbReference type="Gene3D" id="3.40.470.10">
    <property type="entry name" value="Uracil-DNA glycosylase-like domain"/>
    <property type="match status" value="1"/>
</dbReference>